<dbReference type="Pfam" id="PF01180">
    <property type="entry name" value="DHO_dh"/>
    <property type="match status" value="1"/>
</dbReference>
<feature type="transmembrane region" description="Helical" evidence="7">
    <location>
        <begin position="494"/>
        <end position="511"/>
    </location>
</feature>
<evidence type="ECO:0000256" key="2">
    <source>
        <dbReference type="ARBA" id="ARBA00004725"/>
    </source>
</evidence>
<keyword evidence="5" id="KW-0665">Pyrimidine biosynthesis</keyword>
<protein>
    <recommendedName>
        <fullName evidence="8">Dihydroorotate dehydrogenase catalytic domain-containing protein</fullName>
    </recommendedName>
</protein>
<evidence type="ECO:0000256" key="7">
    <source>
        <dbReference type="SAM" id="Phobius"/>
    </source>
</evidence>
<comment type="cofactor">
    <cofactor evidence="1">
        <name>FMN</name>
        <dbReference type="ChEBI" id="CHEBI:58210"/>
    </cofactor>
</comment>
<comment type="caution">
    <text evidence="9">The sequence shown here is derived from an EMBL/GenBank/DDBJ whole genome shotgun (WGS) entry which is preliminary data.</text>
</comment>
<dbReference type="AlphaFoldDB" id="A0A4Y3PF20"/>
<accession>A0A4Y3PF20</accession>
<evidence type="ECO:0000256" key="3">
    <source>
        <dbReference type="ARBA" id="ARBA00022630"/>
    </source>
</evidence>
<feature type="transmembrane region" description="Helical" evidence="7">
    <location>
        <begin position="624"/>
        <end position="645"/>
    </location>
</feature>
<dbReference type="Gene3D" id="3.20.20.70">
    <property type="entry name" value="Aldolase class I"/>
    <property type="match status" value="1"/>
</dbReference>
<evidence type="ECO:0000256" key="4">
    <source>
        <dbReference type="ARBA" id="ARBA00022643"/>
    </source>
</evidence>
<feature type="transmembrane region" description="Helical" evidence="7">
    <location>
        <begin position="651"/>
        <end position="670"/>
    </location>
</feature>
<evidence type="ECO:0000256" key="1">
    <source>
        <dbReference type="ARBA" id="ARBA00001917"/>
    </source>
</evidence>
<feature type="transmembrane region" description="Helical" evidence="7">
    <location>
        <begin position="596"/>
        <end position="617"/>
    </location>
</feature>
<keyword evidence="6" id="KW-0560">Oxidoreductase</keyword>
<dbReference type="Proteomes" id="UP000316882">
    <property type="component" value="Unassembled WGS sequence"/>
</dbReference>
<dbReference type="EMBL" id="BJMH01000011">
    <property type="protein sequence ID" value="GEB33130.1"/>
    <property type="molecule type" value="Genomic_DNA"/>
</dbReference>
<evidence type="ECO:0000259" key="8">
    <source>
        <dbReference type="Pfam" id="PF01180"/>
    </source>
</evidence>
<dbReference type="GO" id="GO:0006207">
    <property type="term" value="P:'de novo' pyrimidine nucleobase biosynthetic process"/>
    <property type="evidence" value="ECO:0007669"/>
    <property type="project" value="TreeGrafter"/>
</dbReference>
<proteinExistence type="predicted"/>
<dbReference type="GO" id="GO:0005737">
    <property type="term" value="C:cytoplasm"/>
    <property type="evidence" value="ECO:0007669"/>
    <property type="project" value="InterPro"/>
</dbReference>
<keyword evidence="7" id="KW-1133">Transmembrane helix</keyword>
<feature type="domain" description="Dihydroorotate dehydrogenase catalytic" evidence="8">
    <location>
        <begin position="55"/>
        <end position="337"/>
    </location>
</feature>
<evidence type="ECO:0000313" key="10">
    <source>
        <dbReference type="Proteomes" id="UP000316882"/>
    </source>
</evidence>
<dbReference type="STRING" id="54914.AV540_18840"/>
<evidence type="ECO:0000256" key="6">
    <source>
        <dbReference type="ARBA" id="ARBA00023002"/>
    </source>
</evidence>
<dbReference type="InterPro" id="IPR013785">
    <property type="entry name" value="Aldolase_TIM"/>
</dbReference>
<feature type="transmembrane region" description="Helical" evidence="7">
    <location>
        <begin position="540"/>
        <end position="566"/>
    </location>
</feature>
<keyword evidence="3" id="KW-0285">Flavoprotein</keyword>
<keyword evidence="10" id="KW-1185">Reference proteome</keyword>
<gene>
    <name evidence="9" type="ORF">BPA01_27100</name>
</gene>
<evidence type="ECO:0000313" key="9">
    <source>
        <dbReference type="EMBL" id="GEB33130.1"/>
    </source>
</evidence>
<dbReference type="GO" id="GO:0009220">
    <property type="term" value="P:pyrimidine ribonucleotide biosynthetic process"/>
    <property type="evidence" value="ECO:0007669"/>
    <property type="project" value="TreeGrafter"/>
</dbReference>
<sequence>MPDWSYQTLFRPLLFLLPAEHARSLTLTAIGTLAKLPGGSAIIELMGHMHPPATLSKTVGALTFPAPVGLGAGLDPAGTALRALSRFGFGYIELGPVTLAPLADSGQTARNVGASAITYRTPLENPGIEAVESRLRQSTSTPSAIPLGARLGFRPGATLEEATAEREQLMARLQPYCAFFSLDCRAMEGDNPWSDAEWQHHLACLRQATELPVLLAIPPDLEENQWLRLLRLARQAGLNGVIVCGGVRGVGVQQRERDAENVHTAAYVTGEPSHAASLQAVSRTRAAWPECLLIGSGGILEPADALAFFDAGADFVQLHSGLVYSGPGLPKRINEAILQSRFGACASLDCPLPDMDKEAAAVSETTTTTKKPQERSALWLPSWLCGLLLGIGMIIGGALAWLVAVASVILPYDERFLQMSAEQLALISPQLLSFMAHDRISLAGTMISIGIMYAQLSYHGLRNDIHWTRAVLLASGAVGFSSFFLFIGYGYFDYMHAILALLLLPLFLLALRTRANRHMPALPPDVHNDRTWKMALWGQLLFVIIGFSLTGAGLIISLIGITGVFVPSDLVFLCVSAEMLNAFNEKLIPLIAHDRAGFGGALVSDGLAVLLISLWGFRRGEAWVWWTLFLAGIPGFAAGIGIHFAVGYVDFWHLFPAYVAVLLFLAGLLLTKPYLCQIPATPPA</sequence>
<keyword evidence="7" id="KW-0812">Transmembrane</keyword>
<comment type="pathway">
    <text evidence="2">Pyrimidine metabolism; UMP biosynthesis via de novo pathway.</text>
</comment>
<feature type="transmembrane region" description="Helical" evidence="7">
    <location>
        <begin position="377"/>
        <end position="410"/>
    </location>
</feature>
<dbReference type="GO" id="GO:0004152">
    <property type="term" value="F:dihydroorotate dehydrogenase activity"/>
    <property type="evidence" value="ECO:0007669"/>
    <property type="project" value="TreeGrafter"/>
</dbReference>
<dbReference type="InterPro" id="IPR005720">
    <property type="entry name" value="Dihydroorotate_DH_cat"/>
</dbReference>
<dbReference type="PANTHER" id="PTHR48109:SF4">
    <property type="entry name" value="DIHYDROOROTATE DEHYDROGENASE (QUINONE), MITOCHONDRIAL"/>
    <property type="match status" value="1"/>
</dbReference>
<keyword evidence="4" id="KW-0288">FMN</keyword>
<dbReference type="SUPFAM" id="SSF51395">
    <property type="entry name" value="FMN-linked oxidoreductases"/>
    <property type="match status" value="1"/>
</dbReference>
<organism evidence="9 10">
    <name type="scientific">Brevibacillus parabrevis</name>
    <dbReference type="NCBI Taxonomy" id="54914"/>
    <lineage>
        <taxon>Bacteria</taxon>
        <taxon>Bacillati</taxon>
        <taxon>Bacillota</taxon>
        <taxon>Bacilli</taxon>
        <taxon>Bacillales</taxon>
        <taxon>Paenibacillaceae</taxon>
        <taxon>Brevibacillus</taxon>
    </lineage>
</organism>
<dbReference type="RefSeq" id="WP_122965467.1">
    <property type="nucleotide sequence ID" value="NZ_BJMH01000011.1"/>
</dbReference>
<evidence type="ECO:0000256" key="5">
    <source>
        <dbReference type="ARBA" id="ARBA00022975"/>
    </source>
</evidence>
<dbReference type="InterPro" id="IPR050074">
    <property type="entry name" value="DHO_dehydrogenase"/>
</dbReference>
<dbReference type="PANTHER" id="PTHR48109">
    <property type="entry name" value="DIHYDROOROTATE DEHYDROGENASE (QUINONE), MITOCHONDRIAL-RELATED"/>
    <property type="match status" value="1"/>
</dbReference>
<reference evidence="9 10" key="1">
    <citation type="submission" date="2019-06" db="EMBL/GenBank/DDBJ databases">
        <title>Whole genome shotgun sequence of Brevibacillus parabrevis NBRC 12334.</title>
        <authorList>
            <person name="Hosoyama A."/>
            <person name="Uohara A."/>
            <person name="Ohji S."/>
            <person name="Ichikawa N."/>
        </authorList>
    </citation>
    <scope>NUCLEOTIDE SEQUENCE [LARGE SCALE GENOMIC DNA]</scope>
    <source>
        <strain evidence="9 10">NBRC 12334</strain>
    </source>
</reference>
<keyword evidence="7" id="KW-0472">Membrane</keyword>
<feature type="transmembrane region" description="Helical" evidence="7">
    <location>
        <begin position="470"/>
        <end position="488"/>
    </location>
</feature>
<name>A0A4Y3PF20_BREPA</name>